<dbReference type="Proteomes" id="UP001341840">
    <property type="component" value="Unassembled WGS sequence"/>
</dbReference>
<evidence type="ECO:0000313" key="3">
    <source>
        <dbReference type="EMBL" id="MED6119060.1"/>
    </source>
</evidence>
<keyword evidence="4" id="KW-1185">Reference proteome</keyword>
<sequence>MMDQRVLVDESILYSTKRFREGPAFLSSLVFDSMPISVFFTHNGEVEGWQTYRVRRKRNSTDAPGHYGGSKWSELEVRSHTVFVDGLPNDIAKRTLYKIFGWAGYVTDIYVSRKKRRGTNKLFAFVRGLKGLVIS</sequence>
<comment type="caution">
    <text evidence="3">The sequence shown here is derived from an EMBL/GenBank/DDBJ whole genome shotgun (WGS) entry which is preliminary data.</text>
</comment>
<reference evidence="3 4" key="1">
    <citation type="journal article" date="2023" name="Plants (Basel)">
        <title>Bridging the Gap: Combining Genomics and Transcriptomics Approaches to Understand Stylosanthes scabra, an Orphan Legume from the Brazilian Caatinga.</title>
        <authorList>
            <person name="Ferreira-Neto J.R.C."/>
            <person name="da Silva M.D."/>
            <person name="Binneck E."/>
            <person name="de Melo N.F."/>
            <person name="da Silva R.H."/>
            <person name="de Melo A.L.T.M."/>
            <person name="Pandolfi V."/>
            <person name="Bustamante F.O."/>
            <person name="Brasileiro-Vidal A.C."/>
            <person name="Benko-Iseppon A.M."/>
        </authorList>
    </citation>
    <scope>NUCLEOTIDE SEQUENCE [LARGE SCALE GENOMIC DNA]</scope>
    <source>
        <tissue evidence="3">Leaves</tissue>
    </source>
</reference>
<dbReference type="EMBL" id="JASCZI010030226">
    <property type="protein sequence ID" value="MED6119060.1"/>
    <property type="molecule type" value="Genomic_DNA"/>
</dbReference>
<protein>
    <recommendedName>
        <fullName evidence="2">RRM domain-containing protein</fullName>
    </recommendedName>
</protein>
<dbReference type="SUPFAM" id="SSF54928">
    <property type="entry name" value="RNA-binding domain, RBD"/>
    <property type="match status" value="1"/>
</dbReference>
<organism evidence="3 4">
    <name type="scientific">Stylosanthes scabra</name>
    <dbReference type="NCBI Taxonomy" id="79078"/>
    <lineage>
        <taxon>Eukaryota</taxon>
        <taxon>Viridiplantae</taxon>
        <taxon>Streptophyta</taxon>
        <taxon>Embryophyta</taxon>
        <taxon>Tracheophyta</taxon>
        <taxon>Spermatophyta</taxon>
        <taxon>Magnoliopsida</taxon>
        <taxon>eudicotyledons</taxon>
        <taxon>Gunneridae</taxon>
        <taxon>Pentapetalae</taxon>
        <taxon>rosids</taxon>
        <taxon>fabids</taxon>
        <taxon>Fabales</taxon>
        <taxon>Fabaceae</taxon>
        <taxon>Papilionoideae</taxon>
        <taxon>50 kb inversion clade</taxon>
        <taxon>dalbergioids sensu lato</taxon>
        <taxon>Dalbergieae</taxon>
        <taxon>Pterocarpus clade</taxon>
        <taxon>Stylosanthes</taxon>
    </lineage>
</organism>
<dbReference type="InterPro" id="IPR000504">
    <property type="entry name" value="RRM_dom"/>
</dbReference>
<dbReference type="InterPro" id="IPR035979">
    <property type="entry name" value="RBD_domain_sf"/>
</dbReference>
<evidence type="ECO:0000313" key="4">
    <source>
        <dbReference type="Proteomes" id="UP001341840"/>
    </source>
</evidence>
<evidence type="ECO:0000256" key="1">
    <source>
        <dbReference type="PROSITE-ProRule" id="PRU00176"/>
    </source>
</evidence>
<dbReference type="Gene3D" id="3.30.70.330">
    <property type="match status" value="1"/>
</dbReference>
<dbReference type="PROSITE" id="PS50102">
    <property type="entry name" value="RRM"/>
    <property type="match status" value="1"/>
</dbReference>
<dbReference type="InterPro" id="IPR012677">
    <property type="entry name" value="Nucleotide-bd_a/b_plait_sf"/>
</dbReference>
<name>A0ABU6R4W3_9FABA</name>
<keyword evidence="1" id="KW-0694">RNA-binding</keyword>
<dbReference type="Pfam" id="PF00076">
    <property type="entry name" value="RRM_1"/>
    <property type="match status" value="1"/>
</dbReference>
<accession>A0ABU6R4W3</accession>
<proteinExistence type="predicted"/>
<evidence type="ECO:0000259" key="2">
    <source>
        <dbReference type="PROSITE" id="PS50102"/>
    </source>
</evidence>
<gene>
    <name evidence="3" type="ORF">PIB30_008279</name>
</gene>
<feature type="domain" description="RRM" evidence="2">
    <location>
        <begin position="80"/>
        <end position="127"/>
    </location>
</feature>